<dbReference type="InterPro" id="IPR052963">
    <property type="entry name" value="Pantetheine_PDE"/>
</dbReference>
<evidence type="ECO:0000313" key="2">
    <source>
        <dbReference type="EMBL" id="OLQ13748.1"/>
    </source>
</evidence>
<organism evidence="2 3">
    <name type="scientific">Symbiodinium microadriaticum</name>
    <name type="common">Dinoflagellate</name>
    <name type="synonym">Zooxanthella microadriatica</name>
    <dbReference type="NCBI Taxonomy" id="2951"/>
    <lineage>
        <taxon>Eukaryota</taxon>
        <taxon>Sar</taxon>
        <taxon>Alveolata</taxon>
        <taxon>Dinophyceae</taxon>
        <taxon>Suessiales</taxon>
        <taxon>Symbiodiniaceae</taxon>
        <taxon>Symbiodinium</taxon>
    </lineage>
</organism>
<dbReference type="Pfam" id="PF03747">
    <property type="entry name" value="ADP_ribosyl_GH"/>
    <property type="match status" value="2"/>
</dbReference>
<dbReference type="EMBL" id="LSRX01000024">
    <property type="protein sequence ID" value="OLQ13748.1"/>
    <property type="molecule type" value="Genomic_DNA"/>
</dbReference>
<sequence length="1607" mass="174496">MFPLLQVALVGDRLHFELQEGGGPTKGWASLHLKGVLEVQCRFERLGIEDSSGLAALRREADEFTAAEEWPQLGCSRLLAWSDLHVDMGENQRFLEGVAGDSEAAVILCGDLCTNLELLKSTLELCVSRFRVARDPSQQSTSLTKFLQILRLCAECGVYTKPAFIAPGVAVCPLFSWYQGDFSGVMVPHGGFDSATFWPELGSDPHNPQDPRIAEFFRGLNTARVAQAAKLQETGEIKTLWTFSHFLPRKELNMSGEHPVMLPGVAGDSALDLQLRVAGAAGHVYGHSHIGQDRVYEGVRYVQQPLGYPTDGHREEKPLRLFDIAEAASAPAAMPRASLDRAQLSSERLRGALFGALCGDALAMPVCWYYGGARQIKRDYGGPLTGYVQPKEQLIGSFMMNEALPKAIDHGRSSYYRPVSDKSPSIGYHYHRGLPAGGLTLEGQMIRLLMRAIADSKESSHGDTWVSKYHREFFMQLQKGTPVGECAARGDPVETMEMLSAQVELMGDSEQAKFTVAKNAALDKRITPAALNTTELEADFSDGELDVDSADLVDVSPPLEYAAATIGADISLPQSAVDAGLPAPFLQKDEVRASAPVPQLLKGGQASPVMGKAWHEFVRLPGTAEAFAYNLTMINNVVEEEFKSSLVSYRFAMVVTMAAYLGLTPYVFATGGKAADRMCKENKIEQKGRSKPMSKLKIFSDAARAEESDELAGFRLQYLISDAIVFLNRWATLGNRVHVLGLMATPKSAGKVAAGTGEGPSRYDGLLARAWSVIGLDPDKSGVLPQLYALSKMLNFVGNTQTRFAAFDTTDGTPRDSSYEKLTSIVKSLNDQKDGANRVSSAYVDLLYKAPVIVHCSHRNELCWVRMDKNECPRAQRGPSGMKSYLDAVCEARLLVLEGATLLCPNLQVPIRILTAGASLAFPLAHLFCGGMLSFLRKSNYSVVNFLESSEVGRAREQIKPIRAFYIGWVLGKTGAGPQARPGDDEAVRQQPFFHQTAQTLGSNFRATSVSPGVIQRVASVAMGSTPAVTEDMSSEDVQKVWDEHIASNSFTPLSDPVRSSLESLRPTSSINAGGIEKDGSPVDLSQAPRMDRKRLSEAAGFTEPQKKLQRTPGRAPSDTPHAKKQFLQKLQTYGSESVVELFIDKMMSIQMEGEPTRSAMSINKPQQVFIRGEEEMVELVYLIVALKVDSANSGQWGPDDEFTAFLDKAFPKIRAINSDIREVDLNEIKDLIQCVIYKDDQPTDKIVWALTADTRESTDEQGNKVTVPDIAKMVEAWTNPTMEVLTNIKHFAMFSFVVECDGAKRNGLLGTSGIEYLFTSLDSALETYAKVAQKHGPTKIPTFLACLGGSEEEDCQRILACIAALRNPGTAALKAVRLLRGAFCQVFSGRPLEEVAEWLAATLLPGQASLASLLQGRKDPMASTSIEECFPSMMHYLFRYGRSYEELLLAQTNVGGENVHRGALLGALAGAAAEFRELPSTTPMSPDNNLIGTGGKAAALPQKIALFVAIAMLHGRSKGAVVFAPATAAVVANFASCSNLQAYKRISQVSGEPVPSKHLRGNATNASAEGNATNATTAGVPGRWLGQARMHVPDAPTSKPSGDDNE</sequence>
<dbReference type="OrthoDB" id="10323598at2759"/>
<dbReference type="InterPro" id="IPR036705">
    <property type="entry name" value="Ribosyl_crysJ1_sf"/>
</dbReference>
<evidence type="ECO:0000313" key="3">
    <source>
        <dbReference type="Proteomes" id="UP000186817"/>
    </source>
</evidence>
<keyword evidence="3" id="KW-1185">Reference proteome</keyword>
<comment type="caution">
    <text evidence="2">The sequence shown here is derived from an EMBL/GenBank/DDBJ whole genome shotgun (WGS) entry which is preliminary data.</text>
</comment>
<accession>A0A1Q9F234</accession>
<dbReference type="PANTHER" id="PTHR36492">
    <property type="match status" value="1"/>
</dbReference>
<dbReference type="SUPFAM" id="SSF56300">
    <property type="entry name" value="Metallo-dependent phosphatases"/>
    <property type="match status" value="1"/>
</dbReference>
<gene>
    <name evidence="2" type="ORF">AK812_SmicGene2234</name>
</gene>
<dbReference type="Gene3D" id="1.10.4080.10">
    <property type="entry name" value="ADP-ribosylation/Crystallin J1"/>
    <property type="match status" value="2"/>
</dbReference>
<reference evidence="2 3" key="1">
    <citation type="submission" date="2016-02" db="EMBL/GenBank/DDBJ databases">
        <title>Genome analysis of coral dinoflagellate symbionts highlights evolutionary adaptations to a symbiotic lifestyle.</title>
        <authorList>
            <person name="Aranda M."/>
            <person name="Li Y."/>
            <person name="Liew Y.J."/>
            <person name="Baumgarten S."/>
            <person name="Simakov O."/>
            <person name="Wilson M."/>
            <person name="Piel J."/>
            <person name="Ashoor H."/>
            <person name="Bougouffa S."/>
            <person name="Bajic V.B."/>
            <person name="Ryu T."/>
            <person name="Ravasi T."/>
            <person name="Bayer T."/>
            <person name="Micklem G."/>
            <person name="Kim H."/>
            <person name="Bhak J."/>
            <person name="Lajeunesse T.C."/>
            <person name="Voolstra C.R."/>
        </authorList>
    </citation>
    <scope>NUCLEOTIDE SEQUENCE [LARGE SCALE GENOMIC DNA]</scope>
    <source>
        <strain evidence="2 3">CCMP2467</strain>
    </source>
</reference>
<dbReference type="InterPro" id="IPR005502">
    <property type="entry name" value="Ribosyl_crysJ1"/>
</dbReference>
<proteinExistence type="predicted"/>
<feature type="region of interest" description="Disordered" evidence="1">
    <location>
        <begin position="1552"/>
        <end position="1607"/>
    </location>
</feature>
<dbReference type="SUPFAM" id="SSF101478">
    <property type="entry name" value="ADP-ribosylglycohydrolase"/>
    <property type="match status" value="2"/>
</dbReference>
<dbReference type="InterPro" id="IPR029052">
    <property type="entry name" value="Metallo-depent_PP-like"/>
</dbReference>
<dbReference type="Proteomes" id="UP000186817">
    <property type="component" value="Unassembled WGS sequence"/>
</dbReference>
<feature type="region of interest" description="Disordered" evidence="1">
    <location>
        <begin position="1050"/>
        <end position="1122"/>
    </location>
</feature>
<evidence type="ECO:0000256" key="1">
    <source>
        <dbReference type="SAM" id="MobiDB-lite"/>
    </source>
</evidence>
<feature type="compositionally biased region" description="Polar residues" evidence="1">
    <location>
        <begin position="1061"/>
        <end position="1072"/>
    </location>
</feature>
<feature type="compositionally biased region" description="Low complexity" evidence="1">
    <location>
        <begin position="1562"/>
        <end position="1580"/>
    </location>
</feature>
<protein>
    <submittedName>
        <fullName evidence="2">Uncharacterized protein</fullName>
    </submittedName>
</protein>
<name>A0A1Q9F234_SYMMI</name>
<dbReference type="PANTHER" id="PTHR36492:SF2">
    <property type="entry name" value="[ACYL-CARRIER-PROTEIN] PHOSPHODIESTERASE PPTH"/>
    <property type="match status" value="1"/>
</dbReference>